<organism evidence="1 2">
    <name type="scientific">Cryptolaemus montrouzieri</name>
    <dbReference type="NCBI Taxonomy" id="559131"/>
    <lineage>
        <taxon>Eukaryota</taxon>
        <taxon>Metazoa</taxon>
        <taxon>Ecdysozoa</taxon>
        <taxon>Arthropoda</taxon>
        <taxon>Hexapoda</taxon>
        <taxon>Insecta</taxon>
        <taxon>Pterygota</taxon>
        <taxon>Neoptera</taxon>
        <taxon>Endopterygota</taxon>
        <taxon>Coleoptera</taxon>
        <taxon>Polyphaga</taxon>
        <taxon>Cucujiformia</taxon>
        <taxon>Coccinelloidea</taxon>
        <taxon>Coccinellidae</taxon>
        <taxon>Scymninae</taxon>
        <taxon>Scymnini</taxon>
        <taxon>Cryptolaemus</taxon>
    </lineage>
</organism>
<dbReference type="AlphaFoldDB" id="A0ABD2N223"/>
<evidence type="ECO:0000313" key="1">
    <source>
        <dbReference type="EMBL" id="KAL3272820.1"/>
    </source>
</evidence>
<dbReference type="InterPro" id="IPR043502">
    <property type="entry name" value="DNA/RNA_pol_sf"/>
</dbReference>
<dbReference type="EMBL" id="JABFTP020000062">
    <property type="protein sequence ID" value="KAL3272820.1"/>
    <property type="molecule type" value="Genomic_DNA"/>
</dbReference>
<dbReference type="SUPFAM" id="SSF56672">
    <property type="entry name" value="DNA/RNA polymerases"/>
    <property type="match status" value="1"/>
</dbReference>
<reference evidence="1 2" key="1">
    <citation type="journal article" date="2021" name="BMC Biol.">
        <title>Horizontally acquired antibacterial genes associated with adaptive radiation of ladybird beetles.</title>
        <authorList>
            <person name="Li H.S."/>
            <person name="Tang X.F."/>
            <person name="Huang Y.H."/>
            <person name="Xu Z.Y."/>
            <person name="Chen M.L."/>
            <person name="Du X.Y."/>
            <person name="Qiu B.Y."/>
            <person name="Chen P.T."/>
            <person name="Zhang W."/>
            <person name="Slipinski A."/>
            <person name="Escalona H.E."/>
            <person name="Waterhouse R.M."/>
            <person name="Zwick A."/>
            <person name="Pang H."/>
        </authorList>
    </citation>
    <scope>NUCLEOTIDE SEQUENCE [LARGE SCALE GENOMIC DNA]</scope>
    <source>
        <strain evidence="1">SYSU2018</strain>
    </source>
</reference>
<evidence type="ECO:0008006" key="3">
    <source>
        <dbReference type="Google" id="ProtNLM"/>
    </source>
</evidence>
<proteinExistence type="predicted"/>
<dbReference type="PANTHER" id="PTHR37984">
    <property type="entry name" value="PROTEIN CBG26694"/>
    <property type="match status" value="1"/>
</dbReference>
<dbReference type="InterPro" id="IPR050951">
    <property type="entry name" value="Retrovirus_Pol_polyprotein"/>
</dbReference>
<dbReference type="Proteomes" id="UP001516400">
    <property type="component" value="Unassembled WGS sequence"/>
</dbReference>
<sequence length="74" mass="8663">MSECYVNLHAFLKSLSESDLYLNKNKCSFFSDKIQYYGHVVQFNEISKSPKEVERVQKMPLPANVEELGRFLIM</sequence>
<feature type="non-terminal residue" evidence="1">
    <location>
        <position position="74"/>
    </location>
</feature>
<keyword evidence="2" id="KW-1185">Reference proteome</keyword>
<evidence type="ECO:0000313" key="2">
    <source>
        <dbReference type="Proteomes" id="UP001516400"/>
    </source>
</evidence>
<dbReference type="GO" id="GO:0071897">
    <property type="term" value="P:DNA biosynthetic process"/>
    <property type="evidence" value="ECO:0007669"/>
    <property type="project" value="UniProtKB-ARBA"/>
</dbReference>
<dbReference type="InterPro" id="IPR043128">
    <property type="entry name" value="Rev_trsase/Diguanyl_cyclase"/>
</dbReference>
<comment type="caution">
    <text evidence="1">The sequence shown here is derived from an EMBL/GenBank/DDBJ whole genome shotgun (WGS) entry which is preliminary data.</text>
</comment>
<dbReference type="PANTHER" id="PTHR37984:SF5">
    <property type="entry name" value="PROTEIN NYNRIN-LIKE"/>
    <property type="match status" value="1"/>
</dbReference>
<accession>A0ABD2N223</accession>
<gene>
    <name evidence="1" type="ORF">HHI36_014280</name>
</gene>
<protein>
    <recommendedName>
        <fullName evidence="3">Reverse transcriptase</fullName>
    </recommendedName>
</protein>
<dbReference type="Gene3D" id="3.30.70.270">
    <property type="match status" value="1"/>
</dbReference>
<name>A0ABD2N223_9CUCU</name>